<dbReference type="EC" id="3.2.1.21" evidence="4"/>
<dbReference type="KEGG" id="fcs:TRV642_2873"/>
<reference evidence="12" key="1">
    <citation type="submission" date="2022-09" db="EMBL/GenBank/DDBJ databases">
        <authorList>
            <person name="Duchaud E."/>
        </authorList>
    </citation>
    <scope>NUCLEOTIDE SEQUENCE</scope>
    <source>
        <strain evidence="12">TRV642</strain>
    </source>
</reference>
<dbReference type="PRINTS" id="PR00133">
    <property type="entry name" value="GLHYDRLASE3"/>
</dbReference>
<dbReference type="InterPro" id="IPR013783">
    <property type="entry name" value="Ig-like_fold"/>
</dbReference>
<sequence length="783" mass="86069">MKGIKAVSCFRNKYLIHMKNKLVLLFLGCAVLGYAQKKNTKNTVKIKPKSEFVAELLSKMTLDEKLGQLNLPTSGDITTGQANSSDVAKKIAEGKVGGLFNIKSVQKIREVQRIAVEKSRLKIPLIFGMDVIHGYETTFPIPLGLSCTWDMNLIERSAQIAAQEASADGINWTFSPMVDVSRDPRWGRVSEGSGEDPYLGSQIAKAMVNGYQQHDLSKNNSIMACVKHFALYGAPEAGRDYNTVDMSHIRMFNDYFPPYKAAVDAGVGSVMASFNEIDGIPATGNKWLMTDVLRKQWGFKGFVVTDFTGIPEMIEHGMGDLQAVSALSLNAGVEMDMVGEGFLGTLKKSLDEKKVTIETIDNAVKLILEAKYDLGLFSDPYKYCDANRAKTEIFTASSRKEARSTAAQSLVLLKNQNQLLPLKKSGTIALIGPLADAKENMPGTWSVATKMENAISLLAGIKEVAGASTKVLYAKGSNLDYDEEFETKATMFGKTLHRDSRSKEELLAEALKVANQSDVIVAALGESAEMSGESSSRTNLEIPQAQKDLLNALLKTGKPVVLVLFDGRPLIIKDENETVPAILNVWFAGTEAGYAIADVLFGDVNPSGKLTSTFPRSVGQLPIYYAHKNTGRPLVNKEGKFEKFRSNYIDERNEPLFPFGFGLSYTTFDYSNLKISSDKMNSNGKLKVTVDVANTGNYDGKETVQLYIRDLVGSVTRPVRELKNFQKISLKKGEKQTVTFEITVEDLKFYNSDLQFVAEPGQFDVFVGGNSDADKKVSFELTN</sequence>
<keyword evidence="7 10" id="KW-0378">Hydrolase</keyword>
<comment type="similarity">
    <text evidence="3 10">Belongs to the glycosyl hydrolase 3 family.</text>
</comment>
<dbReference type="InterPro" id="IPR002772">
    <property type="entry name" value="Glyco_hydro_3_C"/>
</dbReference>
<organism evidence="12 13">
    <name type="scientific">Flavobacterium collinsii</name>
    <dbReference type="NCBI Taxonomy" id="1114861"/>
    <lineage>
        <taxon>Bacteria</taxon>
        <taxon>Pseudomonadati</taxon>
        <taxon>Bacteroidota</taxon>
        <taxon>Flavobacteriia</taxon>
        <taxon>Flavobacteriales</taxon>
        <taxon>Flavobacteriaceae</taxon>
        <taxon>Flavobacterium</taxon>
    </lineage>
</organism>
<protein>
    <recommendedName>
        <fullName evidence="9">Periplasmic beta-glucosidase</fullName>
        <ecNumber evidence="4">3.2.1.21</ecNumber>
    </recommendedName>
</protein>
<dbReference type="Gene3D" id="3.20.20.300">
    <property type="entry name" value="Glycoside hydrolase, family 3, N-terminal domain"/>
    <property type="match status" value="1"/>
</dbReference>
<dbReference type="Pfam" id="PF00933">
    <property type="entry name" value="Glyco_hydro_3"/>
    <property type="match status" value="1"/>
</dbReference>
<dbReference type="InterPro" id="IPR036962">
    <property type="entry name" value="Glyco_hydro_3_N_sf"/>
</dbReference>
<dbReference type="InterPro" id="IPR001764">
    <property type="entry name" value="Glyco_hydro_3_N"/>
</dbReference>
<evidence type="ECO:0000256" key="5">
    <source>
        <dbReference type="ARBA" id="ARBA00022729"/>
    </source>
</evidence>
<evidence type="ECO:0000259" key="11">
    <source>
        <dbReference type="SMART" id="SM01217"/>
    </source>
</evidence>
<dbReference type="Pfam" id="PF01915">
    <property type="entry name" value="Glyco_hydro_3_C"/>
    <property type="match status" value="1"/>
</dbReference>
<evidence type="ECO:0000256" key="6">
    <source>
        <dbReference type="ARBA" id="ARBA00022764"/>
    </source>
</evidence>
<evidence type="ECO:0000256" key="4">
    <source>
        <dbReference type="ARBA" id="ARBA00012744"/>
    </source>
</evidence>
<evidence type="ECO:0000313" key="13">
    <source>
        <dbReference type="Proteomes" id="UP001152749"/>
    </source>
</evidence>
<name>A0A9W4TIK5_9FLAO</name>
<dbReference type="InterPro" id="IPR019800">
    <property type="entry name" value="Glyco_hydro_3_AS"/>
</dbReference>
<dbReference type="SUPFAM" id="SSF52279">
    <property type="entry name" value="Beta-D-glucan exohydrolase, C-terminal domain"/>
    <property type="match status" value="1"/>
</dbReference>
<dbReference type="PANTHER" id="PTHR30620:SF16">
    <property type="entry name" value="LYSOSOMAL BETA GLUCOSIDASE"/>
    <property type="match status" value="1"/>
</dbReference>
<dbReference type="GO" id="GO:0008422">
    <property type="term" value="F:beta-glucosidase activity"/>
    <property type="evidence" value="ECO:0007669"/>
    <property type="project" value="UniProtKB-EC"/>
</dbReference>
<evidence type="ECO:0000256" key="1">
    <source>
        <dbReference type="ARBA" id="ARBA00000448"/>
    </source>
</evidence>
<dbReference type="InterPro" id="IPR036881">
    <property type="entry name" value="Glyco_hydro_3_C_sf"/>
</dbReference>
<evidence type="ECO:0000256" key="2">
    <source>
        <dbReference type="ARBA" id="ARBA00004418"/>
    </source>
</evidence>
<dbReference type="SMART" id="SM01217">
    <property type="entry name" value="Fn3_like"/>
    <property type="match status" value="1"/>
</dbReference>
<dbReference type="FunFam" id="2.60.40.10:FF:000495">
    <property type="entry name" value="Periplasmic beta-glucosidase"/>
    <property type="match status" value="1"/>
</dbReference>
<evidence type="ECO:0000256" key="7">
    <source>
        <dbReference type="ARBA" id="ARBA00022801"/>
    </source>
</evidence>
<dbReference type="Proteomes" id="UP001152749">
    <property type="component" value="Chromosome"/>
</dbReference>
<dbReference type="Gene3D" id="2.60.40.10">
    <property type="entry name" value="Immunoglobulins"/>
    <property type="match status" value="1"/>
</dbReference>
<accession>A0A9W4TIK5</accession>
<dbReference type="SUPFAM" id="SSF51445">
    <property type="entry name" value="(Trans)glycosidases"/>
    <property type="match status" value="1"/>
</dbReference>
<feature type="domain" description="Fibronectin type III-like" evidence="11">
    <location>
        <begin position="702"/>
        <end position="771"/>
    </location>
</feature>
<dbReference type="PANTHER" id="PTHR30620">
    <property type="entry name" value="PERIPLASMIC BETA-GLUCOSIDASE-RELATED"/>
    <property type="match status" value="1"/>
</dbReference>
<dbReference type="EMBL" id="OX336425">
    <property type="protein sequence ID" value="CAI2767714.1"/>
    <property type="molecule type" value="Genomic_DNA"/>
</dbReference>
<dbReference type="GO" id="GO:0042597">
    <property type="term" value="C:periplasmic space"/>
    <property type="evidence" value="ECO:0007669"/>
    <property type="project" value="UniProtKB-SubCell"/>
</dbReference>
<dbReference type="InterPro" id="IPR026891">
    <property type="entry name" value="Fn3-like"/>
</dbReference>
<comment type="subcellular location">
    <subcellularLocation>
        <location evidence="2">Periplasm</location>
    </subcellularLocation>
</comment>
<evidence type="ECO:0000256" key="3">
    <source>
        <dbReference type="ARBA" id="ARBA00005336"/>
    </source>
</evidence>
<dbReference type="Gene3D" id="3.40.50.1700">
    <property type="entry name" value="Glycoside hydrolase family 3 C-terminal domain"/>
    <property type="match status" value="1"/>
</dbReference>
<evidence type="ECO:0000256" key="9">
    <source>
        <dbReference type="ARBA" id="ARBA00067498"/>
    </source>
</evidence>
<keyword evidence="5" id="KW-0732">Signal</keyword>
<dbReference type="NCBIfam" id="NF011678">
    <property type="entry name" value="PRK15098.1"/>
    <property type="match status" value="1"/>
</dbReference>
<dbReference type="PROSITE" id="PS00775">
    <property type="entry name" value="GLYCOSYL_HYDROL_F3"/>
    <property type="match status" value="1"/>
</dbReference>
<gene>
    <name evidence="12" type="ORF">TRV642_2873</name>
</gene>
<dbReference type="FunFam" id="3.20.20.300:FF:000005">
    <property type="entry name" value="Periplasmic beta-glucosidase"/>
    <property type="match status" value="1"/>
</dbReference>
<evidence type="ECO:0000256" key="8">
    <source>
        <dbReference type="ARBA" id="ARBA00023295"/>
    </source>
</evidence>
<dbReference type="GO" id="GO:0009251">
    <property type="term" value="P:glucan catabolic process"/>
    <property type="evidence" value="ECO:0007669"/>
    <property type="project" value="TreeGrafter"/>
</dbReference>
<keyword evidence="8 10" id="KW-0326">Glycosidase</keyword>
<evidence type="ECO:0000256" key="10">
    <source>
        <dbReference type="RuleBase" id="RU361161"/>
    </source>
</evidence>
<proteinExistence type="inferred from homology"/>
<dbReference type="FunFam" id="3.40.50.1700:FF:000004">
    <property type="entry name" value="Periplasmic beta-glucosidase"/>
    <property type="match status" value="1"/>
</dbReference>
<evidence type="ECO:0000313" key="12">
    <source>
        <dbReference type="EMBL" id="CAI2767714.1"/>
    </source>
</evidence>
<dbReference type="AlphaFoldDB" id="A0A9W4TIK5"/>
<comment type="catalytic activity">
    <reaction evidence="1">
        <text>Hydrolysis of terminal, non-reducing beta-D-glucosyl residues with release of beta-D-glucose.</text>
        <dbReference type="EC" id="3.2.1.21"/>
    </reaction>
</comment>
<dbReference type="InterPro" id="IPR051915">
    <property type="entry name" value="Cellulose_Degrad_GH3"/>
</dbReference>
<keyword evidence="6" id="KW-0574">Periplasm</keyword>
<dbReference type="Pfam" id="PF14310">
    <property type="entry name" value="Fn3-like"/>
    <property type="match status" value="1"/>
</dbReference>
<dbReference type="InterPro" id="IPR017853">
    <property type="entry name" value="GH"/>
</dbReference>